<feature type="non-terminal residue" evidence="2">
    <location>
        <position position="1"/>
    </location>
</feature>
<gene>
    <name evidence="2" type="ORF">METZ01_LOCUS223505</name>
</gene>
<name>A0A382G8X7_9ZZZZ</name>
<protein>
    <submittedName>
        <fullName evidence="2">Uncharacterized protein</fullName>
    </submittedName>
</protein>
<sequence length="120" mass="13485">QVPSMPIGLTMVIGPILNLKQVLLQRCPCTGKQRRIRRSYRWQAQKSEIGVHLGVRCDSVWPAMKRVILIILGVILGCVLGFCSFVLVTYWMGTITIDASQISIFPLDTYVTNEIHSIVN</sequence>
<accession>A0A382G8X7</accession>
<dbReference type="EMBL" id="UINC01053748">
    <property type="protein sequence ID" value="SVB70651.1"/>
    <property type="molecule type" value="Genomic_DNA"/>
</dbReference>
<proteinExistence type="predicted"/>
<reference evidence="2" key="1">
    <citation type="submission" date="2018-05" db="EMBL/GenBank/DDBJ databases">
        <authorList>
            <person name="Lanie J.A."/>
            <person name="Ng W.-L."/>
            <person name="Kazmierczak K.M."/>
            <person name="Andrzejewski T.M."/>
            <person name="Davidsen T.M."/>
            <person name="Wayne K.J."/>
            <person name="Tettelin H."/>
            <person name="Glass J.I."/>
            <person name="Rusch D."/>
            <person name="Podicherti R."/>
            <person name="Tsui H.-C.T."/>
            <person name="Winkler M.E."/>
        </authorList>
    </citation>
    <scope>NUCLEOTIDE SEQUENCE</scope>
</reference>
<dbReference type="AlphaFoldDB" id="A0A382G8X7"/>
<evidence type="ECO:0000256" key="1">
    <source>
        <dbReference type="SAM" id="Phobius"/>
    </source>
</evidence>
<keyword evidence="1" id="KW-1133">Transmembrane helix</keyword>
<keyword evidence="1" id="KW-0472">Membrane</keyword>
<evidence type="ECO:0000313" key="2">
    <source>
        <dbReference type="EMBL" id="SVB70651.1"/>
    </source>
</evidence>
<keyword evidence="1" id="KW-0812">Transmembrane</keyword>
<organism evidence="2">
    <name type="scientific">marine metagenome</name>
    <dbReference type="NCBI Taxonomy" id="408172"/>
    <lineage>
        <taxon>unclassified sequences</taxon>
        <taxon>metagenomes</taxon>
        <taxon>ecological metagenomes</taxon>
    </lineage>
</organism>
<feature type="transmembrane region" description="Helical" evidence="1">
    <location>
        <begin position="67"/>
        <end position="92"/>
    </location>
</feature>